<dbReference type="AlphaFoldDB" id="A0A139ACJ4"/>
<name>A0A139ACJ4_GONPJ</name>
<organism evidence="1 2">
    <name type="scientific">Gonapodya prolifera (strain JEL478)</name>
    <name type="common">Monoblepharis prolifera</name>
    <dbReference type="NCBI Taxonomy" id="1344416"/>
    <lineage>
        <taxon>Eukaryota</taxon>
        <taxon>Fungi</taxon>
        <taxon>Fungi incertae sedis</taxon>
        <taxon>Chytridiomycota</taxon>
        <taxon>Chytridiomycota incertae sedis</taxon>
        <taxon>Monoblepharidomycetes</taxon>
        <taxon>Monoblepharidales</taxon>
        <taxon>Gonapodyaceae</taxon>
        <taxon>Gonapodya</taxon>
    </lineage>
</organism>
<dbReference type="Proteomes" id="UP000070544">
    <property type="component" value="Unassembled WGS sequence"/>
</dbReference>
<keyword evidence="2" id="KW-1185">Reference proteome</keyword>
<gene>
    <name evidence="1" type="ORF">M427DRAFT_33150</name>
</gene>
<sequence>MATDNPNVRLVEAIESGRIEGVQGALRDLADAAQARKMVTIHVKLGVLSGALVDTQGCEPALALAVRGARPEIVRAVLQAAVFRYHFLVFSSDVYFYVQGTSLMSIGVLVECRSAGMPNEERSAALVYTPGTFSKRLSALARDGEPAVFRLAFLVVVAGSLLLRPGYRRDESCGVVWNWRSA</sequence>
<protein>
    <submittedName>
        <fullName evidence="1">Uncharacterized protein</fullName>
    </submittedName>
</protein>
<proteinExistence type="predicted"/>
<accession>A0A139ACJ4</accession>
<reference evidence="1 2" key="1">
    <citation type="journal article" date="2015" name="Genome Biol. Evol.">
        <title>Phylogenomic analyses indicate that early fungi evolved digesting cell walls of algal ancestors of land plants.</title>
        <authorList>
            <person name="Chang Y."/>
            <person name="Wang S."/>
            <person name="Sekimoto S."/>
            <person name="Aerts A.L."/>
            <person name="Choi C."/>
            <person name="Clum A."/>
            <person name="LaButti K.M."/>
            <person name="Lindquist E.A."/>
            <person name="Yee Ngan C."/>
            <person name="Ohm R.A."/>
            <person name="Salamov A.A."/>
            <person name="Grigoriev I.V."/>
            <person name="Spatafora J.W."/>
            <person name="Berbee M.L."/>
        </authorList>
    </citation>
    <scope>NUCLEOTIDE SEQUENCE [LARGE SCALE GENOMIC DNA]</scope>
    <source>
        <strain evidence="1 2">JEL478</strain>
    </source>
</reference>
<evidence type="ECO:0000313" key="1">
    <source>
        <dbReference type="EMBL" id="KXS14468.1"/>
    </source>
</evidence>
<evidence type="ECO:0000313" key="2">
    <source>
        <dbReference type="Proteomes" id="UP000070544"/>
    </source>
</evidence>
<dbReference type="EMBL" id="KQ965769">
    <property type="protein sequence ID" value="KXS14468.1"/>
    <property type="molecule type" value="Genomic_DNA"/>
</dbReference>